<dbReference type="InterPro" id="IPR051329">
    <property type="entry name" value="NIR_SIR_4Fe-4S"/>
</dbReference>
<evidence type="ECO:0000313" key="12">
    <source>
        <dbReference type="Proteomes" id="UP000465301"/>
    </source>
</evidence>
<dbReference type="PANTHER" id="PTHR32439:SF0">
    <property type="entry name" value="FERREDOXIN--NITRITE REDUCTASE, CHLOROPLASTIC"/>
    <property type="match status" value="1"/>
</dbReference>
<dbReference type="Gene3D" id="3.30.413.10">
    <property type="entry name" value="Sulfite Reductase Hemoprotein, domain 1"/>
    <property type="match status" value="1"/>
</dbReference>
<accession>A0A7I9ZEV5</accession>
<feature type="domain" description="Nitrite/sulphite reductase 4Fe-4S" evidence="10">
    <location>
        <begin position="9"/>
        <end position="67"/>
    </location>
</feature>
<comment type="caution">
    <text evidence="11">The sequence shown here is derived from an EMBL/GenBank/DDBJ whole genome shotgun (WGS) entry which is preliminary data.</text>
</comment>
<evidence type="ECO:0000256" key="6">
    <source>
        <dbReference type="ARBA" id="ARBA00023002"/>
    </source>
</evidence>
<keyword evidence="7" id="KW-0408">Iron</keyword>
<keyword evidence="8" id="KW-0411">Iron-sulfur</keyword>
<keyword evidence="4" id="KW-0349">Heme</keyword>
<dbReference type="SUPFAM" id="SSF56014">
    <property type="entry name" value="Nitrite and sulphite reductase 4Fe-4S domain-like"/>
    <property type="match status" value="1"/>
</dbReference>
<evidence type="ECO:0000256" key="7">
    <source>
        <dbReference type="ARBA" id="ARBA00023004"/>
    </source>
</evidence>
<dbReference type="Proteomes" id="UP000465301">
    <property type="component" value="Unassembled WGS sequence"/>
</dbReference>
<sequence>MGLQTTEACGDCPRGIHGSPLAGDSLDEVLDPSSAIDEIVRSSLGNPEYANLPRKYKTAVPGCRTSRTRRMTSRSSASSTRARSRPDRAAACRPTRCWPSGSASGCR</sequence>
<dbReference type="GO" id="GO:0020037">
    <property type="term" value="F:heme binding"/>
    <property type="evidence" value="ECO:0007669"/>
    <property type="project" value="InterPro"/>
</dbReference>
<name>A0A7I9ZEV5_9MYCO</name>
<evidence type="ECO:0000256" key="4">
    <source>
        <dbReference type="ARBA" id="ARBA00022617"/>
    </source>
</evidence>
<evidence type="ECO:0000256" key="3">
    <source>
        <dbReference type="ARBA" id="ARBA00022485"/>
    </source>
</evidence>
<organism evidence="11 12">
    <name type="scientific">Mycobacterium timonense</name>
    <dbReference type="NCBI Taxonomy" id="701043"/>
    <lineage>
        <taxon>Bacteria</taxon>
        <taxon>Bacillati</taxon>
        <taxon>Actinomycetota</taxon>
        <taxon>Actinomycetes</taxon>
        <taxon>Mycobacteriales</taxon>
        <taxon>Mycobacteriaceae</taxon>
        <taxon>Mycobacterium</taxon>
        <taxon>Mycobacterium avium complex (MAC)</taxon>
    </lineage>
</organism>
<dbReference type="InterPro" id="IPR045854">
    <property type="entry name" value="NO2/SO3_Rdtase_4Fe4S_sf"/>
</dbReference>
<dbReference type="PANTHER" id="PTHR32439">
    <property type="entry name" value="FERREDOXIN--NITRITE REDUCTASE, CHLOROPLASTIC"/>
    <property type="match status" value="1"/>
</dbReference>
<proteinExistence type="inferred from homology"/>
<comment type="similarity">
    <text evidence="2">Belongs to the nitrite and sulfite reductase 4Fe-4S domain family.</text>
</comment>
<dbReference type="AlphaFoldDB" id="A0A7I9ZEV5"/>
<dbReference type="Pfam" id="PF01077">
    <property type="entry name" value="NIR_SIR"/>
    <property type="match status" value="1"/>
</dbReference>
<evidence type="ECO:0000256" key="2">
    <source>
        <dbReference type="ARBA" id="ARBA00010429"/>
    </source>
</evidence>
<protein>
    <recommendedName>
        <fullName evidence="10">Nitrite/sulphite reductase 4Fe-4S domain-containing protein</fullName>
    </recommendedName>
</protein>
<comment type="cofactor">
    <cofactor evidence="1">
        <name>[4Fe-4S] cluster</name>
        <dbReference type="ChEBI" id="CHEBI:49883"/>
    </cofactor>
</comment>
<evidence type="ECO:0000256" key="5">
    <source>
        <dbReference type="ARBA" id="ARBA00022723"/>
    </source>
</evidence>
<keyword evidence="12" id="KW-1185">Reference proteome</keyword>
<feature type="region of interest" description="Disordered" evidence="9">
    <location>
        <begin position="61"/>
        <end position="107"/>
    </location>
</feature>
<dbReference type="GO" id="GO:0051539">
    <property type="term" value="F:4 iron, 4 sulfur cluster binding"/>
    <property type="evidence" value="ECO:0007669"/>
    <property type="project" value="UniProtKB-KW"/>
</dbReference>
<keyword evidence="3" id="KW-0004">4Fe-4S</keyword>
<dbReference type="GO" id="GO:0046872">
    <property type="term" value="F:metal ion binding"/>
    <property type="evidence" value="ECO:0007669"/>
    <property type="project" value="UniProtKB-KW"/>
</dbReference>
<evidence type="ECO:0000256" key="8">
    <source>
        <dbReference type="ARBA" id="ARBA00023014"/>
    </source>
</evidence>
<keyword evidence="5" id="KW-0479">Metal-binding</keyword>
<dbReference type="EMBL" id="BLLA01000002">
    <property type="protein sequence ID" value="GFG99385.1"/>
    <property type="molecule type" value="Genomic_DNA"/>
</dbReference>
<evidence type="ECO:0000313" key="11">
    <source>
        <dbReference type="EMBL" id="GFG99385.1"/>
    </source>
</evidence>
<dbReference type="GO" id="GO:0016491">
    <property type="term" value="F:oxidoreductase activity"/>
    <property type="evidence" value="ECO:0007669"/>
    <property type="project" value="UniProtKB-KW"/>
</dbReference>
<evidence type="ECO:0000259" key="10">
    <source>
        <dbReference type="Pfam" id="PF01077"/>
    </source>
</evidence>
<keyword evidence="6" id="KW-0560">Oxidoreductase</keyword>
<dbReference type="InterPro" id="IPR006067">
    <property type="entry name" value="NO2/SO3_Rdtase_4Fe4S_dom"/>
</dbReference>
<evidence type="ECO:0000256" key="9">
    <source>
        <dbReference type="SAM" id="MobiDB-lite"/>
    </source>
</evidence>
<reference evidence="11 12" key="1">
    <citation type="journal article" date="2019" name="Emerg. Microbes Infect.">
        <title>Comprehensive subspecies identification of 175 nontuberculous mycobacteria species based on 7547 genomic profiles.</title>
        <authorList>
            <person name="Matsumoto Y."/>
            <person name="Kinjo T."/>
            <person name="Motooka D."/>
            <person name="Nabeya D."/>
            <person name="Jung N."/>
            <person name="Uechi K."/>
            <person name="Horii T."/>
            <person name="Iida T."/>
            <person name="Fujita J."/>
            <person name="Nakamura S."/>
        </authorList>
    </citation>
    <scope>NUCLEOTIDE SEQUENCE [LARGE SCALE GENOMIC DNA]</scope>
    <source>
        <strain evidence="11 12">JCM 30726</strain>
    </source>
</reference>
<evidence type="ECO:0000256" key="1">
    <source>
        <dbReference type="ARBA" id="ARBA00001966"/>
    </source>
</evidence>
<gene>
    <name evidence="11" type="ORF">MTIM_52640</name>
</gene>